<keyword evidence="2" id="KW-0378">Hydrolase</keyword>
<dbReference type="CDD" id="cd00838">
    <property type="entry name" value="MPP_superfamily"/>
    <property type="match status" value="1"/>
</dbReference>
<dbReference type="Pfam" id="PF17839">
    <property type="entry name" value="CNP_C_terminal"/>
    <property type="match status" value="1"/>
</dbReference>
<evidence type="ECO:0000256" key="2">
    <source>
        <dbReference type="ARBA" id="ARBA00022801"/>
    </source>
</evidence>
<evidence type="ECO:0000256" key="5">
    <source>
        <dbReference type="SAM" id="MobiDB-lite"/>
    </source>
</evidence>
<dbReference type="InterPro" id="IPR050884">
    <property type="entry name" value="CNP_phosphodiesterase-III"/>
</dbReference>
<dbReference type="EMBL" id="CP113524">
    <property type="protein sequence ID" value="WAJ25587.1"/>
    <property type="molecule type" value="Genomic_DNA"/>
</dbReference>
<accession>A0ABY7AJ61</accession>
<dbReference type="Gene3D" id="3.60.21.10">
    <property type="match status" value="1"/>
</dbReference>
<dbReference type="Proteomes" id="UP001163115">
    <property type="component" value="Chromosome"/>
</dbReference>
<evidence type="ECO:0000256" key="6">
    <source>
        <dbReference type="SAM" id="Phobius"/>
    </source>
</evidence>
<dbReference type="RefSeq" id="WP_024836289.1">
    <property type="nucleotide sequence ID" value="NZ_CP113524.1"/>
</dbReference>
<feature type="domain" description="Cyclic nucleotide phosphodiesterase C-terminal" evidence="8">
    <location>
        <begin position="393"/>
        <end position="496"/>
    </location>
</feature>
<keyword evidence="6" id="KW-0472">Membrane</keyword>
<proteinExistence type="inferred from homology"/>
<gene>
    <name evidence="9" type="ORF">OW255_08775</name>
</gene>
<sequence>MNKRKKNSLLVLIYSVMLFVCFGIVTIIGRLSAPSPDKVQTSEPVTMEVTEGETKESETEPSLPDLESQTTQEEMKESMAESKAEIPADQTTETEEVYKPPSIVIATDVHYYSPDLTDYGQAFWTMAKGDDGKVVQYIPELMDSFTRDMEELKPSAVVLSGDLTLNGEKRGHEALAKKLEVLEEKGVKVLVIPGNHDINNYNSASYMGKEREPSDIVTPEDFYRIYRSFGYDQAISQDEASFSYVYELDEYNWLLMLDSAQYEPENKVGGRIREKTLAWMKTQLLEAKKRSVNVITIAHHNLLKESIRYPVDCTLENSEEVIQLLESYRVPLYISGHLHLQRTKTHKPRPGAPIEGYHISEVVADSLAISPFQYGVLKWTDNNGLFYTSKELDVGKWAKDQQVTDDNLLKFREYGADFLMEVVSSQVYEKLKNLPEEQRNKMAGLYSDINRAYCAGIPVDAAWVKSEEAYRLWERNLPDSRLFAEMNEMIRDTGHDYNTWECVLEYGRRNDGIGNDSSPQS</sequence>
<keyword evidence="10" id="KW-1185">Reference proteome</keyword>
<evidence type="ECO:0000256" key="3">
    <source>
        <dbReference type="ARBA" id="ARBA00023004"/>
    </source>
</evidence>
<feature type="domain" description="Calcineurin-like phosphoesterase" evidence="7">
    <location>
        <begin position="103"/>
        <end position="339"/>
    </location>
</feature>
<feature type="compositionally biased region" description="Basic and acidic residues" evidence="5">
    <location>
        <begin position="73"/>
        <end position="86"/>
    </location>
</feature>
<reference evidence="9" key="1">
    <citation type="submission" date="2022-11" db="EMBL/GenBank/DDBJ databases">
        <title>Lacrimispora xylanolytica sy1, complete genome.</title>
        <authorList>
            <person name="Choi S."/>
        </authorList>
    </citation>
    <scope>NUCLEOTIDE SEQUENCE</scope>
    <source>
        <strain evidence="9">Sy1</strain>
    </source>
</reference>
<evidence type="ECO:0000256" key="1">
    <source>
        <dbReference type="ARBA" id="ARBA00022723"/>
    </source>
</evidence>
<keyword evidence="6" id="KW-0812">Transmembrane</keyword>
<keyword evidence="3" id="KW-0408">Iron</keyword>
<dbReference type="PANTHER" id="PTHR42988:SF2">
    <property type="entry name" value="CYCLIC NUCLEOTIDE PHOSPHODIESTERASE CBUA0032-RELATED"/>
    <property type="match status" value="1"/>
</dbReference>
<feature type="region of interest" description="Disordered" evidence="5">
    <location>
        <begin position="35"/>
        <end position="96"/>
    </location>
</feature>
<evidence type="ECO:0000313" key="10">
    <source>
        <dbReference type="Proteomes" id="UP001163115"/>
    </source>
</evidence>
<dbReference type="InterPro" id="IPR040869">
    <property type="entry name" value="CNP_C"/>
</dbReference>
<feature type="transmembrane region" description="Helical" evidence="6">
    <location>
        <begin position="12"/>
        <end position="33"/>
    </location>
</feature>
<dbReference type="InterPro" id="IPR029052">
    <property type="entry name" value="Metallo-depent_PP-like"/>
</dbReference>
<evidence type="ECO:0000259" key="8">
    <source>
        <dbReference type="Pfam" id="PF17839"/>
    </source>
</evidence>
<evidence type="ECO:0000259" key="7">
    <source>
        <dbReference type="Pfam" id="PF00149"/>
    </source>
</evidence>
<comment type="similarity">
    <text evidence="4">Belongs to the cyclic nucleotide phosphodiesterase class-III family.</text>
</comment>
<dbReference type="InterPro" id="IPR004843">
    <property type="entry name" value="Calcineurin-like_PHP"/>
</dbReference>
<evidence type="ECO:0000256" key="4">
    <source>
        <dbReference type="ARBA" id="ARBA00025742"/>
    </source>
</evidence>
<dbReference type="PANTHER" id="PTHR42988">
    <property type="entry name" value="PHOSPHOHYDROLASE"/>
    <property type="match status" value="1"/>
</dbReference>
<evidence type="ECO:0000313" key="9">
    <source>
        <dbReference type="EMBL" id="WAJ25587.1"/>
    </source>
</evidence>
<name>A0ABY7AJ61_9FIRM</name>
<keyword evidence="6" id="KW-1133">Transmembrane helix</keyword>
<keyword evidence="1" id="KW-0479">Metal-binding</keyword>
<protein>
    <submittedName>
        <fullName evidence="9">Metallophosphoesterase</fullName>
    </submittedName>
</protein>
<dbReference type="Pfam" id="PF00149">
    <property type="entry name" value="Metallophos"/>
    <property type="match status" value="1"/>
</dbReference>
<organism evidence="9 10">
    <name type="scientific">Lacrimispora xylanolytica</name>
    <dbReference type="NCBI Taxonomy" id="29375"/>
    <lineage>
        <taxon>Bacteria</taxon>
        <taxon>Bacillati</taxon>
        <taxon>Bacillota</taxon>
        <taxon>Clostridia</taxon>
        <taxon>Lachnospirales</taxon>
        <taxon>Lachnospiraceae</taxon>
        <taxon>Lacrimispora</taxon>
    </lineage>
</organism>
<dbReference type="SUPFAM" id="SSF56300">
    <property type="entry name" value="Metallo-dependent phosphatases"/>
    <property type="match status" value="1"/>
</dbReference>